<evidence type="ECO:0000313" key="12">
    <source>
        <dbReference type="EMBL" id="MCG6505025.1"/>
    </source>
</evidence>
<dbReference type="PANTHER" id="PTHR11384">
    <property type="entry name" value="ATP-BINDING CASSETTE, SUB-FAMILY D MEMBER"/>
    <property type="match status" value="1"/>
</dbReference>
<evidence type="ECO:0000256" key="7">
    <source>
        <dbReference type="ARBA" id="ARBA00022989"/>
    </source>
</evidence>
<sequence>MQKWQIELNSSPMWLLQSLLGVVVALAVVVLLVSRTRFGREFWQITRPCLNRSGSLKIALFMLFILVLLLTEIRLNVLNTFFYNGLYSALQDAKAQAFWFFALINAAVVTLRTLNGIINDFLDQALAIKWSQRLNQVLVSRWMADKNYYRLHMRRAAPDNIDQRIQQDAQDFIASSIEFVRGMIESVVTAIEFTIVLWGLSGILSILGYEIPRGIVFFVFIFALLSTVGAMWVGRPLIRHNFENEKLNGDYRYALIRVRDHAESIAFYHGEAGEEAKLSDSFRAVIRNRWRIARQSVALGGYNTMLTQGVQLLPLMLQAPRFFAGQIKIGDMHQTVQAFTRLQRSLSFFRNFYGKFTAYRARLERLSGFFDSMQPESSPAEVRRQVSEGSLKVDKLSLYRSNGDALIENINLQAAPGDSLLIQGASGCGKTSLLRALAGLWPFGVSGEISAPPQEDIMFVPQRPYVPQGSLREAVCYPDIDPQHPDLENAMRDCCMEKWLPYLDITDDWQHRLSPGELQRIAFIRILLARPRLVLLDESTAALDEPTEETLYQLLLKRLPDSTLVSIGHRCTLAAYHKRSILIA</sequence>
<feature type="transmembrane region" description="Helical" evidence="9">
    <location>
        <begin position="12"/>
        <end position="33"/>
    </location>
</feature>
<feature type="transmembrane region" description="Helical" evidence="9">
    <location>
        <begin position="54"/>
        <end position="77"/>
    </location>
</feature>
<evidence type="ECO:0000256" key="3">
    <source>
        <dbReference type="ARBA" id="ARBA00022475"/>
    </source>
</evidence>
<evidence type="ECO:0000256" key="6">
    <source>
        <dbReference type="ARBA" id="ARBA00022840"/>
    </source>
</evidence>
<evidence type="ECO:0000256" key="2">
    <source>
        <dbReference type="ARBA" id="ARBA00022448"/>
    </source>
</evidence>
<feature type="transmembrane region" description="Helical" evidence="9">
    <location>
        <begin position="97"/>
        <end position="114"/>
    </location>
</feature>
<keyword evidence="5" id="KW-0547">Nucleotide-binding</keyword>
<evidence type="ECO:0000259" key="10">
    <source>
        <dbReference type="PROSITE" id="PS50893"/>
    </source>
</evidence>
<dbReference type="Pfam" id="PF00005">
    <property type="entry name" value="ABC_tran"/>
    <property type="match status" value="1"/>
</dbReference>
<keyword evidence="6 12" id="KW-0067">ATP-binding</keyword>
<feature type="domain" description="ABC transmembrane type-1" evidence="11">
    <location>
        <begin position="59"/>
        <end position="358"/>
    </location>
</feature>
<keyword evidence="2" id="KW-0813">Transport</keyword>
<dbReference type="PANTHER" id="PTHR11384:SF59">
    <property type="entry name" value="LYSOSOMAL COBALAMIN TRANSPORTER ABCD4"/>
    <property type="match status" value="1"/>
</dbReference>
<dbReference type="PROSITE" id="PS50929">
    <property type="entry name" value="ABC_TM1F"/>
    <property type="match status" value="1"/>
</dbReference>
<protein>
    <submittedName>
        <fullName evidence="12">ABC transporter ATP-binding protein/permease</fullName>
    </submittedName>
</protein>
<evidence type="ECO:0000256" key="4">
    <source>
        <dbReference type="ARBA" id="ARBA00022692"/>
    </source>
</evidence>
<keyword evidence="3" id="KW-1003">Cell membrane</keyword>
<dbReference type="Proteomes" id="UP001298424">
    <property type="component" value="Unassembled WGS sequence"/>
</dbReference>
<evidence type="ECO:0000256" key="8">
    <source>
        <dbReference type="ARBA" id="ARBA00023136"/>
    </source>
</evidence>
<keyword evidence="8 9" id="KW-0472">Membrane</keyword>
<dbReference type="RefSeq" id="WP_238748582.1">
    <property type="nucleotide sequence ID" value="NZ_JAKOOW010000076.1"/>
</dbReference>
<evidence type="ECO:0000256" key="9">
    <source>
        <dbReference type="SAM" id="Phobius"/>
    </source>
</evidence>
<evidence type="ECO:0000256" key="5">
    <source>
        <dbReference type="ARBA" id="ARBA00022741"/>
    </source>
</evidence>
<accession>A0ABS9NQQ2</accession>
<dbReference type="SMART" id="SM00382">
    <property type="entry name" value="AAA"/>
    <property type="match status" value="1"/>
</dbReference>
<dbReference type="Pfam" id="PF06472">
    <property type="entry name" value="ABC_membrane_2"/>
    <property type="match status" value="1"/>
</dbReference>
<dbReference type="InterPro" id="IPR011527">
    <property type="entry name" value="ABC1_TM_dom"/>
</dbReference>
<dbReference type="GO" id="GO:0005524">
    <property type="term" value="F:ATP binding"/>
    <property type="evidence" value="ECO:0007669"/>
    <property type="project" value="UniProtKB-KW"/>
</dbReference>
<reference evidence="12 13" key="1">
    <citation type="submission" date="2022-02" db="EMBL/GenBank/DDBJ databases">
        <title>Genome sequence data of Kingella unionensis sp. nov. strain CICC 24913 (CCUG 75125).</title>
        <authorList>
            <person name="Xiao M."/>
        </authorList>
    </citation>
    <scope>NUCLEOTIDE SEQUENCE [LARGE SCALE GENOMIC DNA]</scope>
    <source>
        <strain evidence="12 13">CICC 24913</strain>
    </source>
</reference>
<name>A0ABS9NQQ2_9NEIS</name>
<feature type="domain" description="ABC transporter" evidence="10">
    <location>
        <begin position="391"/>
        <end position="584"/>
    </location>
</feature>
<dbReference type="CDD" id="cd03223">
    <property type="entry name" value="ABCD_peroxisomal_ALDP"/>
    <property type="match status" value="1"/>
</dbReference>
<dbReference type="PROSITE" id="PS50893">
    <property type="entry name" value="ABC_TRANSPORTER_2"/>
    <property type="match status" value="1"/>
</dbReference>
<dbReference type="Gene3D" id="1.20.1560.10">
    <property type="entry name" value="ABC transporter type 1, transmembrane domain"/>
    <property type="match status" value="1"/>
</dbReference>
<dbReference type="PROSITE" id="PS00211">
    <property type="entry name" value="ABC_TRANSPORTER_1"/>
    <property type="match status" value="1"/>
</dbReference>
<keyword evidence="7 9" id="KW-1133">Transmembrane helix</keyword>
<keyword evidence="13" id="KW-1185">Reference proteome</keyword>
<dbReference type="InterPro" id="IPR050835">
    <property type="entry name" value="ABC_transporter_sub-D"/>
</dbReference>
<evidence type="ECO:0000256" key="1">
    <source>
        <dbReference type="ARBA" id="ARBA00004651"/>
    </source>
</evidence>
<dbReference type="InterPro" id="IPR027417">
    <property type="entry name" value="P-loop_NTPase"/>
</dbReference>
<feature type="transmembrane region" description="Helical" evidence="9">
    <location>
        <begin position="187"/>
        <end position="209"/>
    </location>
</feature>
<comment type="subcellular location">
    <subcellularLocation>
        <location evidence="1">Cell membrane</location>
        <topology evidence="1">Multi-pass membrane protein</topology>
    </subcellularLocation>
</comment>
<comment type="caution">
    <text evidence="12">The sequence shown here is derived from an EMBL/GenBank/DDBJ whole genome shotgun (WGS) entry which is preliminary data.</text>
</comment>
<organism evidence="12 13">
    <name type="scientific">Kingella pumchi</name>
    <dbReference type="NCBI Taxonomy" id="2779506"/>
    <lineage>
        <taxon>Bacteria</taxon>
        <taxon>Pseudomonadati</taxon>
        <taxon>Pseudomonadota</taxon>
        <taxon>Betaproteobacteria</taxon>
        <taxon>Neisseriales</taxon>
        <taxon>Neisseriaceae</taxon>
        <taxon>Kingella</taxon>
    </lineage>
</organism>
<dbReference type="SUPFAM" id="SSF52540">
    <property type="entry name" value="P-loop containing nucleoside triphosphate hydrolases"/>
    <property type="match status" value="1"/>
</dbReference>
<dbReference type="InterPro" id="IPR003593">
    <property type="entry name" value="AAA+_ATPase"/>
</dbReference>
<gene>
    <name evidence="12" type="ORF">MB824_11060</name>
</gene>
<feature type="transmembrane region" description="Helical" evidence="9">
    <location>
        <begin position="215"/>
        <end position="234"/>
    </location>
</feature>
<dbReference type="Gene3D" id="3.40.50.300">
    <property type="entry name" value="P-loop containing nucleotide triphosphate hydrolases"/>
    <property type="match status" value="1"/>
</dbReference>
<dbReference type="EMBL" id="JAKOOW010000076">
    <property type="protein sequence ID" value="MCG6505025.1"/>
    <property type="molecule type" value="Genomic_DNA"/>
</dbReference>
<dbReference type="InterPro" id="IPR036640">
    <property type="entry name" value="ABC1_TM_sf"/>
</dbReference>
<evidence type="ECO:0000313" key="13">
    <source>
        <dbReference type="Proteomes" id="UP001298424"/>
    </source>
</evidence>
<dbReference type="SUPFAM" id="SSF90123">
    <property type="entry name" value="ABC transporter transmembrane region"/>
    <property type="match status" value="1"/>
</dbReference>
<dbReference type="InterPro" id="IPR017871">
    <property type="entry name" value="ABC_transporter-like_CS"/>
</dbReference>
<dbReference type="InterPro" id="IPR003439">
    <property type="entry name" value="ABC_transporter-like_ATP-bd"/>
</dbReference>
<keyword evidence="4 9" id="KW-0812">Transmembrane</keyword>
<proteinExistence type="predicted"/>
<evidence type="ECO:0000259" key="11">
    <source>
        <dbReference type="PROSITE" id="PS50929"/>
    </source>
</evidence>